<dbReference type="GO" id="GO:0031177">
    <property type="term" value="F:phosphopantetheine binding"/>
    <property type="evidence" value="ECO:0007669"/>
    <property type="project" value="TreeGrafter"/>
</dbReference>
<evidence type="ECO:0000256" key="3">
    <source>
        <dbReference type="ARBA" id="ARBA00022598"/>
    </source>
</evidence>
<dbReference type="PANTHER" id="PTHR45527:SF3">
    <property type="entry name" value="SIDEROPHORE SYNTHETASE (EUROFUNG)"/>
    <property type="match status" value="1"/>
</dbReference>
<reference evidence="6 7" key="1">
    <citation type="submission" date="2020-01" db="EMBL/GenBank/DDBJ databases">
        <title>Aspergillus terreus IFO 6365 whole genome shotgun sequence.</title>
        <authorList>
            <person name="Kanamasa S."/>
            <person name="Takahashi H."/>
        </authorList>
    </citation>
    <scope>NUCLEOTIDE SEQUENCE [LARGE SCALE GENOMIC DNA]</scope>
    <source>
        <strain evidence="6 7">IFO 6365</strain>
    </source>
</reference>
<dbReference type="Proteomes" id="UP000452235">
    <property type="component" value="Unassembled WGS sequence"/>
</dbReference>
<dbReference type="InterPro" id="IPR045851">
    <property type="entry name" value="AMP-bd_C_sf"/>
</dbReference>
<comment type="caution">
    <text evidence="6">The sequence shown here is derived from an EMBL/GenBank/DDBJ whole genome shotgun (WGS) entry which is preliminary data.</text>
</comment>
<dbReference type="InterPro" id="IPR042099">
    <property type="entry name" value="ANL_N_sf"/>
</dbReference>
<dbReference type="InterPro" id="IPR000873">
    <property type="entry name" value="AMP-dep_synth/lig_dom"/>
</dbReference>
<dbReference type="Gene3D" id="3.40.50.12780">
    <property type="entry name" value="N-terminal domain of ligase-like"/>
    <property type="match status" value="1"/>
</dbReference>
<feature type="domain" description="AMP-dependent synthetase/ligase" evidence="5">
    <location>
        <begin position="2"/>
        <end position="116"/>
    </location>
</feature>
<evidence type="ECO:0000256" key="4">
    <source>
        <dbReference type="ARBA" id="ARBA00029454"/>
    </source>
</evidence>
<dbReference type="OrthoDB" id="416786at2759"/>
<accession>A0A5M3Z4W4</accession>
<organism evidence="6 7">
    <name type="scientific">Aspergillus terreus</name>
    <dbReference type="NCBI Taxonomy" id="33178"/>
    <lineage>
        <taxon>Eukaryota</taxon>
        <taxon>Fungi</taxon>
        <taxon>Dikarya</taxon>
        <taxon>Ascomycota</taxon>
        <taxon>Pezizomycotina</taxon>
        <taxon>Eurotiomycetes</taxon>
        <taxon>Eurotiomycetidae</taxon>
        <taxon>Eurotiales</taxon>
        <taxon>Aspergillaceae</taxon>
        <taxon>Aspergillus</taxon>
        <taxon>Aspergillus subgen. Circumdati</taxon>
    </lineage>
</organism>
<dbReference type="GO" id="GO:0016874">
    <property type="term" value="F:ligase activity"/>
    <property type="evidence" value="ECO:0007669"/>
    <property type="project" value="UniProtKB-KW"/>
</dbReference>
<dbReference type="PANTHER" id="PTHR45527">
    <property type="entry name" value="NONRIBOSOMAL PEPTIDE SYNTHETASE"/>
    <property type="match status" value="1"/>
</dbReference>
<sequence length="345" mass="38266">MRPTIANLTPIVARMLDPGVFHDLMTLILLGEPISAGDAERWQSHKIRLINAYGPAECTPISAINVHTSSPEEAVLIGKGVGLGTWIVDPEDHNRLLPPGCTVELLLEGPLVGNGYMKDPRKTAEAFIESPRWLLEGLPGHPVRSGRLYKTGDLVQYNEDGGLTFMGRKDSQVKIRGQRFELEEVENHITRCLPGKKSRVAAEIVMPEGDRNRSSVLVAFIQVDEDDHGMNLDKKAFPPKTQPYPHASDIKKSLEFWLPRYMVPKVFFSIPDLPLTATGKTNRRKLREIGRTLLSSEEGLQNDERVAGRSLGKSDITSSRLKEAVSRSAQFLIRVGFLPTPPGKP</sequence>
<dbReference type="GO" id="GO:0044550">
    <property type="term" value="P:secondary metabolite biosynthetic process"/>
    <property type="evidence" value="ECO:0007669"/>
    <property type="project" value="TreeGrafter"/>
</dbReference>
<protein>
    <submittedName>
        <fullName evidence="6">Male sterility, NAD-binding</fullName>
    </submittedName>
</protein>
<dbReference type="Gene3D" id="3.30.300.30">
    <property type="match status" value="1"/>
</dbReference>
<dbReference type="SUPFAM" id="SSF56801">
    <property type="entry name" value="Acetyl-CoA synthetase-like"/>
    <property type="match status" value="1"/>
</dbReference>
<proteinExistence type="inferred from homology"/>
<gene>
    <name evidence="6" type="ORF">ATEIFO6365_0014031600</name>
</gene>
<dbReference type="FunFam" id="3.30.300.30:FF:000015">
    <property type="entry name" value="Nonribosomal peptide synthase SidD"/>
    <property type="match status" value="1"/>
</dbReference>
<dbReference type="AlphaFoldDB" id="A0A5M3Z4W4"/>
<evidence type="ECO:0000259" key="5">
    <source>
        <dbReference type="Pfam" id="PF00501"/>
    </source>
</evidence>
<dbReference type="VEuPathDB" id="FungiDB:ATEG_04323"/>
<dbReference type="EMBL" id="BLJY01000014">
    <property type="protein sequence ID" value="GFF21384.1"/>
    <property type="molecule type" value="Genomic_DNA"/>
</dbReference>
<keyword evidence="3" id="KW-0436">Ligase</keyword>
<comment type="similarity">
    <text evidence="4">Belongs to the NRP synthetase family.</text>
</comment>
<keyword evidence="2" id="KW-0597">Phosphoprotein</keyword>
<evidence type="ECO:0000256" key="1">
    <source>
        <dbReference type="ARBA" id="ARBA00022450"/>
    </source>
</evidence>
<name>A0A5M3Z4W4_ASPTE</name>
<dbReference type="GO" id="GO:0005737">
    <property type="term" value="C:cytoplasm"/>
    <property type="evidence" value="ECO:0007669"/>
    <property type="project" value="TreeGrafter"/>
</dbReference>
<dbReference type="GO" id="GO:0043041">
    <property type="term" value="P:amino acid activation for nonribosomal peptide biosynthetic process"/>
    <property type="evidence" value="ECO:0007669"/>
    <property type="project" value="TreeGrafter"/>
</dbReference>
<evidence type="ECO:0000256" key="2">
    <source>
        <dbReference type="ARBA" id="ARBA00022553"/>
    </source>
</evidence>
<keyword evidence="1" id="KW-0596">Phosphopantetheine</keyword>
<keyword evidence="7" id="KW-1185">Reference proteome</keyword>
<dbReference type="Pfam" id="PF00501">
    <property type="entry name" value="AMP-binding"/>
    <property type="match status" value="1"/>
</dbReference>
<evidence type="ECO:0000313" key="7">
    <source>
        <dbReference type="Proteomes" id="UP000452235"/>
    </source>
</evidence>
<evidence type="ECO:0000313" key="6">
    <source>
        <dbReference type="EMBL" id="GFF21384.1"/>
    </source>
</evidence>